<proteinExistence type="predicted"/>
<keyword evidence="2" id="KW-1003">Cell membrane</keyword>
<reference evidence="11" key="1">
    <citation type="submission" date="2021-11" db="EMBL/GenBank/DDBJ databases">
        <authorList>
            <person name="Schell T."/>
        </authorList>
    </citation>
    <scope>NUCLEOTIDE SEQUENCE</scope>
    <source>
        <strain evidence="11">M5</strain>
    </source>
</reference>
<evidence type="ECO:0000256" key="6">
    <source>
        <dbReference type="ARBA" id="ARBA00022737"/>
    </source>
</evidence>
<dbReference type="SMART" id="SM00369">
    <property type="entry name" value="LRR_TYP"/>
    <property type="match status" value="11"/>
</dbReference>
<dbReference type="GO" id="GO:0005615">
    <property type="term" value="C:extracellular space"/>
    <property type="evidence" value="ECO:0007669"/>
    <property type="project" value="TreeGrafter"/>
</dbReference>
<dbReference type="GO" id="GO:0005886">
    <property type="term" value="C:plasma membrane"/>
    <property type="evidence" value="ECO:0007669"/>
    <property type="project" value="UniProtKB-SubCell"/>
</dbReference>
<dbReference type="Gene3D" id="3.80.10.10">
    <property type="entry name" value="Ribonuclease Inhibitor"/>
    <property type="match status" value="2"/>
</dbReference>
<dbReference type="Pfam" id="PF13855">
    <property type="entry name" value="LRR_8"/>
    <property type="match status" value="3"/>
</dbReference>
<keyword evidence="5" id="KW-0732">Signal</keyword>
<dbReference type="FunFam" id="3.80.10.10:FF:001164">
    <property type="entry name" value="GH01279p"/>
    <property type="match status" value="1"/>
</dbReference>
<dbReference type="SUPFAM" id="SSF52058">
    <property type="entry name" value="L domain-like"/>
    <property type="match status" value="1"/>
</dbReference>
<evidence type="ECO:0000313" key="11">
    <source>
        <dbReference type="EMBL" id="CAH0102258.1"/>
    </source>
</evidence>
<keyword evidence="7 9" id="KW-1133">Transmembrane helix</keyword>
<evidence type="ECO:0000256" key="2">
    <source>
        <dbReference type="ARBA" id="ARBA00022475"/>
    </source>
</evidence>
<accession>A0A8J2WD01</accession>
<evidence type="ECO:0000256" key="4">
    <source>
        <dbReference type="ARBA" id="ARBA00022692"/>
    </source>
</evidence>
<evidence type="ECO:0000256" key="1">
    <source>
        <dbReference type="ARBA" id="ARBA00004236"/>
    </source>
</evidence>
<gene>
    <name evidence="11" type="ORF">DGAL_LOCUS4649</name>
</gene>
<protein>
    <recommendedName>
        <fullName evidence="10">LRRCT domain-containing protein</fullName>
    </recommendedName>
</protein>
<feature type="transmembrane region" description="Helical" evidence="9">
    <location>
        <begin position="488"/>
        <end position="508"/>
    </location>
</feature>
<dbReference type="OrthoDB" id="1055097at2759"/>
<keyword evidence="4 9" id="KW-0812">Transmembrane</keyword>
<dbReference type="InterPro" id="IPR050333">
    <property type="entry name" value="SLRP"/>
</dbReference>
<dbReference type="Proteomes" id="UP000789390">
    <property type="component" value="Unassembled WGS sequence"/>
</dbReference>
<keyword evidence="12" id="KW-1185">Reference proteome</keyword>
<dbReference type="InterPro" id="IPR000483">
    <property type="entry name" value="Cys-rich_flank_reg_C"/>
</dbReference>
<feature type="domain" description="LRRCT" evidence="10">
    <location>
        <begin position="405"/>
        <end position="479"/>
    </location>
</feature>
<dbReference type="SMART" id="SM00082">
    <property type="entry name" value="LRRCT"/>
    <property type="match status" value="1"/>
</dbReference>
<evidence type="ECO:0000256" key="8">
    <source>
        <dbReference type="ARBA" id="ARBA00023136"/>
    </source>
</evidence>
<dbReference type="PANTHER" id="PTHR45712">
    <property type="entry name" value="AGAP008170-PA"/>
    <property type="match status" value="1"/>
</dbReference>
<comment type="caution">
    <text evidence="11">The sequence shown here is derived from an EMBL/GenBank/DDBJ whole genome shotgun (WGS) entry which is preliminary data.</text>
</comment>
<evidence type="ECO:0000256" key="9">
    <source>
        <dbReference type="SAM" id="Phobius"/>
    </source>
</evidence>
<name>A0A8J2WD01_9CRUS</name>
<keyword evidence="8 9" id="KW-0472">Membrane</keyword>
<organism evidence="11 12">
    <name type="scientific">Daphnia galeata</name>
    <dbReference type="NCBI Taxonomy" id="27404"/>
    <lineage>
        <taxon>Eukaryota</taxon>
        <taxon>Metazoa</taxon>
        <taxon>Ecdysozoa</taxon>
        <taxon>Arthropoda</taxon>
        <taxon>Crustacea</taxon>
        <taxon>Branchiopoda</taxon>
        <taxon>Diplostraca</taxon>
        <taxon>Cladocera</taxon>
        <taxon>Anomopoda</taxon>
        <taxon>Daphniidae</taxon>
        <taxon>Daphnia</taxon>
    </lineage>
</organism>
<keyword evidence="6" id="KW-0677">Repeat</keyword>
<evidence type="ECO:0000256" key="3">
    <source>
        <dbReference type="ARBA" id="ARBA00022614"/>
    </source>
</evidence>
<dbReference type="PROSITE" id="PS51450">
    <property type="entry name" value="LRR"/>
    <property type="match status" value="1"/>
</dbReference>
<sequence>MGKVVSDVADSSLRIFHIKSRKMRLCALAVLLAVLGMFGRANAFCPVGCFCDDETLQVTCDEANLEVIPITLNPSVQRLVLRQNKIKTVDDTALRFYVELLYVDFSHNRLVAIQDRTFEGQRKLNELRLDHNKISVIGNGTWLGLSRDLSILSLRENYISSLDERAFATAGGIRELDLGRNRLEQIHPEAFAGLPNLRVLYLDSNKLSYNTPPSFPAFLTPLRPLAELSLASNDLPWLADGLFSVLSELSQLDLSGCSIRNISTQAFRGLGQLRGLKLHDNFLSTIPTHAWPPLSHLEILTLGQNNISAIGPKAFTGLSRLKQLDINDASQLTSVDADALYANRELVQLRMTNCKGLTKLPEGFLARSVNLRRLVLRDNGLTSLSDKMWGGSGPGQFQLIDLGGNPFDCDCKLLWLRDYLLGSFKTAVGSVTVTHHMKKRDVVAENQLLPMPAEAVCATPLPVYNMALSSLSDDELGCRTSLMRSPQLIVGLVAAGAACLLVFAACMACRFRRRIRQACCGASKPHPTKAEDARTLSSKWKPASPNTTSWGISAAGGINHGVSLIGNNRVPEYQKACSHEEECFMRAVTLHNSLKPFPRTEL</sequence>
<keyword evidence="3" id="KW-0433">Leucine-rich repeat</keyword>
<dbReference type="InterPro" id="IPR001611">
    <property type="entry name" value="Leu-rich_rpt"/>
</dbReference>
<evidence type="ECO:0000256" key="7">
    <source>
        <dbReference type="ARBA" id="ARBA00022989"/>
    </source>
</evidence>
<comment type="subcellular location">
    <subcellularLocation>
        <location evidence="1">Cell membrane</location>
    </subcellularLocation>
</comment>
<dbReference type="AlphaFoldDB" id="A0A8J2WD01"/>
<evidence type="ECO:0000259" key="10">
    <source>
        <dbReference type="SMART" id="SM00082"/>
    </source>
</evidence>
<dbReference type="EMBL" id="CAKKLH010000079">
    <property type="protein sequence ID" value="CAH0102258.1"/>
    <property type="molecule type" value="Genomic_DNA"/>
</dbReference>
<evidence type="ECO:0000313" key="12">
    <source>
        <dbReference type="Proteomes" id="UP000789390"/>
    </source>
</evidence>
<evidence type="ECO:0000256" key="5">
    <source>
        <dbReference type="ARBA" id="ARBA00022729"/>
    </source>
</evidence>
<dbReference type="InterPro" id="IPR003591">
    <property type="entry name" value="Leu-rich_rpt_typical-subtyp"/>
</dbReference>
<dbReference type="InterPro" id="IPR032675">
    <property type="entry name" value="LRR_dom_sf"/>
</dbReference>
<dbReference type="FunFam" id="3.80.10.10:FF:001438">
    <property type="entry name" value="Uncharacterized protein"/>
    <property type="match status" value="1"/>
</dbReference>
<dbReference type="PANTHER" id="PTHR45712:SF22">
    <property type="entry name" value="INSULIN-LIKE GROWTH FACTOR-BINDING PROTEIN COMPLEX ACID LABILE SUBUNIT"/>
    <property type="match status" value="1"/>
</dbReference>